<keyword evidence="13" id="KW-1185">Reference proteome</keyword>
<dbReference type="Proteomes" id="UP001595593">
    <property type="component" value="Unassembled WGS sequence"/>
</dbReference>
<comment type="pathway">
    <text evidence="4">Amino-acid biosynthesis; L-leucine biosynthesis; L-leucine from 3-methyl-2-oxobutanoate: step 4/4.</text>
</comment>
<dbReference type="InterPro" id="IPR036038">
    <property type="entry name" value="Aminotransferase-like"/>
</dbReference>
<dbReference type="InterPro" id="IPR050571">
    <property type="entry name" value="Class-IV_PLP-Dep_Aminotrnsfr"/>
</dbReference>
<dbReference type="Pfam" id="PF01063">
    <property type="entry name" value="Aminotran_4"/>
    <property type="match status" value="1"/>
</dbReference>
<dbReference type="PANTHER" id="PTHR42743">
    <property type="entry name" value="AMINO-ACID AMINOTRANSFERASE"/>
    <property type="match status" value="1"/>
</dbReference>
<comment type="similarity">
    <text evidence="5">Belongs to the class-IV pyridoxal-phosphate-dependent aminotransferase family.</text>
</comment>
<comment type="catalytic activity">
    <reaction evidence="11">
        <text>L-leucine + 2-oxoglutarate = 4-methyl-2-oxopentanoate + L-glutamate</text>
        <dbReference type="Rhea" id="RHEA:18321"/>
        <dbReference type="ChEBI" id="CHEBI:16810"/>
        <dbReference type="ChEBI" id="CHEBI:17865"/>
        <dbReference type="ChEBI" id="CHEBI:29985"/>
        <dbReference type="ChEBI" id="CHEBI:57427"/>
        <dbReference type="EC" id="2.6.1.42"/>
    </reaction>
</comment>
<evidence type="ECO:0000313" key="13">
    <source>
        <dbReference type="Proteomes" id="UP001595593"/>
    </source>
</evidence>
<comment type="catalytic activity">
    <reaction evidence="9">
        <text>L-valine + 2-oxoglutarate = 3-methyl-2-oxobutanoate + L-glutamate</text>
        <dbReference type="Rhea" id="RHEA:24813"/>
        <dbReference type="ChEBI" id="CHEBI:11851"/>
        <dbReference type="ChEBI" id="CHEBI:16810"/>
        <dbReference type="ChEBI" id="CHEBI:29985"/>
        <dbReference type="ChEBI" id="CHEBI:57762"/>
        <dbReference type="EC" id="2.6.1.42"/>
    </reaction>
</comment>
<comment type="pathway">
    <text evidence="3">Amino-acid biosynthesis; L-valine biosynthesis; L-valine from pyruvate: step 4/4.</text>
</comment>
<evidence type="ECO:0000256" key="9">
    <source>
        <dbReference type="ARBA" id="ARBA00048212"/>
    </source>
</evidence>
<comment type="pathway">
    <text evidence="2">Amino-acid biosynthesis; L-isoleucine biosynthesis; L-isoleucine from 2-oxobutanoate: step 4/4.</text>
</comment>
<evidence type="ECO:0000256" key="11">
    <source>
        <dbReference type="ARBA" id="ARBA00049229"/>
    </source>
</evidence>
<dbReference type="InterPro" id="IPR043131">
    <property type="entry name" value="BCAT-like_N"/>
</dbReference>
<keyword evidence="12" id="KW-0032">Aminotransferase</keyword>
<sequence>MAGVFWHDGKWLTEEPKVLGPMDHAFWLGSILFDGARAIRGLVPDLDLHCQRVIRSAHAMAMQPTHSAEQIEALCREGVAMMPADAELYIRPMFFVRKGIGAAQPDGSTTEFILSIYDSPMPDVSKGFSACMVPFRRPAADMAPTDAKASCLYPNSSRAAGAARERGFDNAVMRDHEGNIAEFATSNLMLVKDEVVMTPVSNGTYLAGITRSRVLGLLNAAGIEARECVVTEQMLHEADEIFATGNFGKVQFCTNFEGRTLPIGPVAQKARALYFEWAERTSRMLPAAAA</sequence>
<dbReference type="SUPFAM" id="SSF56752">
    <property type="entry name" value="D-aminoacid aminotransferase-like PLP-dependent enzymes"/>
    <property type="match status" value="1"/>
</dbReference>
<comment type="catalytic activity">
    <reaction evidence="10">
        <text>L-isoleucine + 2-oxoglutarate = (S)-3-methyl-2-oxopentanoate + L-glutamate</text>
        <dbReference type="Rhea" id="RHEA:24801"/>
        <dbReference type="ChEBI" id="CHEBI:16810"/>
        <dbReference type="ChEBI" id="CHEBI:29985"/>
        <dbReference type="ChEBI" id="CHEBI:35146"/>
        <dbReference type="ChEBI" id="CHEBI:58045"/>
        <dbReference type="EC" id="2.6.1.42"/>
    </reaction>
</comment>
<comment type="caution">
    <text evidence="12">The sequence shown here is derived from an EMBL/GenBank/DDBJ whole genome shotgun (WGS) entry which is preliminary data.</text>
</comment>
<dbReference type="Gene3D" id="3.20.10.10">
    <property type="entry name" value="D-amino Acid Aminotransferase, subunit A, domain 2"/>
    <property type="match status" value="1"/>
</dbReference>
<dbReference type="EC" id="2.6.1.42" evidence="6"/>
<protein>
    <recommendedName>
        <fullName evidence="7">Probable branched-chain-amino-acid aminotransferase</fullName>
        <ecNumber evidence="6">2.6.1.42</ecNumber>
    </recommendedName>
</protein>
<keyword evidence="8" id="KW-0028">Amino-acid biosynthesis</keyword>
<gene>
    <name evidence="12" type="ORF">ACFOD4_09530</name>
</gene>
<keyword evidence="8" id="KW-0100">Branched-chain amino acid biosynthesis</keyword>
<evidence type="ECO:0000256" key="1">
    <source>
        <dbReference type="ARBA" id="ARBA00003109"/>
    </source>
</evidence>
<organism evidence="12 13">
    <name type="scientific">Teichococcus globiformis</name>
    <dbReference type="NCBI Taxonomy" id="2307229"/>
    <lineage>
        <taxon>Bacteria</taxon>
        <taxon>Pseudomonadati</taxon>
        <taxon>Pseudomonadota</taxon>
        <taxon>Alphaproteobacteria</taxon>
        <taxon>Acetobacterales</taxon>
        <taxon>Roseomonadaceae</taxon>
        <taxon>Roseomonas</taxon>
    </lineage>
</organism>
<evidence type="ECO:0000256" key="8">
    <source>
        <dbReference type="ARBA" id="ARBA00023304"/>
    </source>
</evidence>
<keyword evidence="12" id="KW-0808">Transferase</keyword>
<dbReference type="RefSeq" id="WP_379595902.1">
    <property type="nucleotide sequence ID" value="NZ_JBHRTN010000008.1"/>
</dbReference>
<name>A0ABV7G181_9PROT</name>
<dbReference type="Gene3D" id="3.30.470.10">
    <property type="match status" value="1"/>
</dbReference>
<dbReference type="InterPro" id="IPR001544">
    <property type="entry name" value="Aminotrans_IV"/>
</dbReference>
<evidence type="ECO:0000256" key="4">
    <source>
        <dbReference type="ARBA" id="ARBA00005072"/>
    </source>
</evidence>
<evidence type="ECO:0000256" key="7">
    <source>
        <dbReference type="ARBA" id="ARBA00014472"/>
    </source>
</evidence>
<dbReference type="EMBL" id="JBHRTN010000008">
    <property type="protein sequence ID" value="MFC3125303.1"/>
    <property type="molecule type" value="Genomic_DNA"/>
</dbReference>
<accession>A0ABV7G181</accession>
<evidence type="ECO:0000256" key="6">
    <source>
        <dbReference type="ARBA" id="ARBA00013053"/>
    </source>
</evidence>
<dbReference type="NCBIfam" id="NF009896">
    <property type="entry name" value="PRK13356.1"/>
    <property type="match status" value="1"/>
</dbReference>
<evidence type="ECO:0000256" key="10">
    <source>
        <dbReference type="ARBA" id="ARBA00048798"/>
    </source>
</evidence>
<dbReference type="GO" id="GO:0004084">
    <property type="term" value="F:branched-chain-amino-acid transaminase activity"/>
    <property type="evidence" value="ECO:0007669"/>
    <property type="project" value="UniProtKB-EC"/>
</dbReference>
<reference evidence="13" key="1">
    <citation type="journal article" date="2019" name="Int. J. Syst. Evol. Microbiol.">
        <title>The Global Catalogue of Microorganisms (GCM) 10K type strain sequencing project: providing services to taxonomists for standard genome sequencing and annotation.</title>
        <authorList>
            <consortium name="The Broad Institute Genomics Platform"/>
            <consortium name="The Broad Institute Genome Sequencing Center for Infectious Disease"/>
            <person name="Wu L."/>
            <person name="Ma J."/>
        </authorList>
    </citation>
    <scope>NUCLEOTIDE SEQUENCE [LARGE SCALE GENOMIC DNA]</scope>
    <source>
        <strain evidence="13">KCTC 52094</strain>
    </source>
</reference>
<evidence type="ECO:0000256" key="5">
    <source>
        <dbReference type="ARBA" id="ARBA00009320"/>
    </source>
</evidence>
<evidence type="ECO:0000313" key="12">
    <source>
        <dbReference type="EMBL" id="MFC3125303.1"/>
    </source>
</evidence>
<dbReference type="InterPro" id="IPR043132">
    <property type="entry name" value="BCAT-like_C"/>
</dbReference>
<evidence type="ECO:0000256" key="3">
    <source>
        <dbReference type="ARBA" id="ARBA00004931"/>
    </source>
</evidence>
<evidence type="ECO:0000256" key="2">
    <source>
        <dbReference type="ARBA" id="ARBA00004824"/>
    </source>
</evidence>
<proteinExistence type="inferred from homology"/>
<comment type="function">
    <text evidence="1">Acts on leucine, isoleucine and valine.</text>
</comment>
<dbReference type="PANTHER" id="PTHR42743:SF11">
    <property type="entry name" value="AMINODEOXYCHORISMATE LYASE"/>
    <property type="match status" value="1"/>
</dbReference>